<dbReference type="InterPro" id="IPR003593">
    <property type="entry name" value="AAA+_ATPase"/>
</dbReference>
<evidence type="ECO:0000256" key="3">
    <source>
        <dbReference type="ARBA" id="ARBA00022448"/>
    </source>
</evidence>
<evidence type="ECO:0000259" key="13">
    <source>
        <dbReference type="PROSITE" id="PS50893"/>
    </source>
</evidence>
<evidence type="ECO:0000256" key="4">
    <source>
        <dbReference type="ARBA" id="ARBA00022475"/>
    </source>
</evidence>
<feature type="domain" description="ABC transmembrane type-1" evidence="14">
    <location>
        <begin position="909"/>
        <end position="1171"/>
    </location>
</feature>
<feature type="transmembrane region" description="Helical" evidence="12">
    <location>
        <begin position="114"/>
        <end position="133"/>
    </location>
</feature>
<dbReference type="InterPro" id="IPR044746">
    <property type="entry name" value="ABCC_6TM_D1"/>
</dbReference>
<feature type="compositionally biased region" description="Basic and acidic residues" evidence="11">
    <location>
        <begin position="837"/>
        <end position="868"/>
    </location>
</feature>
<feature type="transmembrane region" description="Helical" evidence="12">
    <location>
        <begin position="932"/>
        <end position="955"/>
    </location>
</feature>
<dbReference type="GO" id="GO:0005524">
    <property type="term" value="F:ATP binding"/>
    <property type="evidence" value="ECO:0007669"/>
    <property type="project" value="UniProtKB-KW"/>
</dbReference>
<comment type="caution">
    <text evidence="15">The sequence shown here is derived from an EMBL/GenBank/DDBJ whole genome shotgun (WGS) entry which is preliminary data.</text>
</comment>
<dbReference type="FunFam" id="1.20.1560.10:FF:000055">
    <property type="entry name" value="ABC multidrug transporter (Eurofung)"/>
    <property type="match status" value="1"/>
</dbReference>
<feature type="transmembrane region" description="Helical" evidence="12">
    <location>
        <begin position="511"/>
        <end position="532"/>
    </location>
</feature>
<dbReference type="InterPro" id="IPR050173">
    <property type="entry name" value="ABC_transporter_C-like"/>
</dbReference>
<dbReference type="InterPro" id="IPR036640">
    <property type="entry name" value="ABC1_TM_sf"/>
</dbReference>
<name>A0A4R8T625_9PEZI</name>
<keyword evidence="9 12" id="KW-0472">Membrane</keyword>
<dbReference type="PROSITE" id="PS50893">
    <property type="entry name" value="ABC_TRANSPORTER_2"/>
    <property type="match status" value="2"/>
</dbReference>
<comment type="subcellular location">
    <subcellularLocation>
        <location evidence="1">Cell membrane</location>
        <topology evidence="1">Multi-pass membrane protein</topology>
    </subcellularLocation>
</comment>
<dbReference type="CDD" id="cd18580">
    <property type="entry name" value="ABC_6TM_ABCC_D2"/>
    <property type="match status" value="1"/>
</dbReference>
<feature type="transmembrane region" description="Helical" evidence="12">
    <location>
        <begin position="395"/>
        <end position="419"/>
    </location>
</feature>
<evidence type="ECO:0000256" key="8">
    <source>
        <dbReference type="ARBA" id="ARBA00022989"/>
    </source>
</evidence>
<feature type="domain" description="ABC transmembrane type-1" evidence="14">
    <location>
        <begin position="296"/>
        <end position="572"/>
    </location>
</feature>
<feature type="transmembrane region" description="Helical" evidence="12">
    <location>
        <begin position="1023"/>
        <end position="1043"/>
    </location>
</feature>
<dbReference type="InterPro" id="IPR011527">
    <property type="entry name" value="ABC1_TM_dom"/>
</dbReference>
<dbReference type="FunFam" id="3.40.50.300:FF:002145">
    <property type="entry name" value="ABC transporter (MsbA subfamily)"/>
    <property type="match status" value="1"/>
</dbReference>
<evidence type="ECO:0000313" key="15">
    <source>
        <dbReference type="EMBL" id="TEA12760.1"/>
    </source>
</evidence>
<feature type="transmembrane region" description="Helical" evidence="12">
    <location>
        <begin position="1145"/>
        <end position="1167"/>
    </location>
</feature>
<dbReference type="InterPro" id="IPR003439">
    <property type="entry name" value="ABC_transporter-like_ATP-bd"/>
</dbReference>
<evidence type="ECO:0000256" key="11">
    <source>
        <dbReference type="SAM" id="MobiDB-lite"/>
    </source>
</evidence>
<dbReference type="GO" id="GO:0016887">
    <property type="term" value="F:ATP hydrolysis activity"/>
    <property type="evidence" value="ECO:0007669"/>
    <property type="project" value="InterPro"/>
</dbReference>
<dbReference type="SMART" id="SM00382">
    <property type="entry name" value="AAA"/>
    <property type="match status" value="2"/>
</dbReference>
<evidence type="ECO:0000313" key="16">
    <source>
        <dbReference type="Proteomes" id="UP000295604"/>
    </source>
</evidence>
<evidence type="ECO:0000259" key="14">
    <source>
        <dbReference type="PROSITE" id="PS50929"/>
    </source>
</evidence>
<feature type="transmembrane region" description="Helical" evidence="12">
    <location>
        <begin position="425"/>
        <end position="444"/>
    </location>
</feature>
<dbReference type="FunFam" id="1.20.1560.10:FF:000066">
    <property type="entry name" value="ABC multidrug transporter (Eurofung)"/>
    <property type="match status" value="1"/>
</dbReference>
<keyword evidence="16" id="KW-1185">Reference proteome</keyword>
<evidence type="ECO:0000256" key="9">
    <source>
        <dbReference type="ARBA" id="ARBA00023136"/>
    </source>
</evidence>
<feature type="transmembrane region" description="Helical" evidence="12">
    <location>
        <begin position="1112"/>
        <end position="1133"/>
    </location>
</feature>
<comment type="similarity">
    <text evidence="2">Belongs to the ABC transporter superfamily. ABCC family. Conjugate transporter (TC 3.A.1.208) subfamily.</text>
</comment>
<dbReference type="GO" id="GO:0005886">
    <property type="term" value="C:plasma membrane"/>
    <property type="evidence" value="ECO:0007669"/>
    <property type="project" value="UniProtKB-SubCell"/>
</dbReference>
<dbReference type="CDD" id="cd18579">
    <property type="entry name" value="ABC_6TM_ABCC_D1"/>
    <property type="match status" value="1"/>
</dbReference>
<organism evidence="15 16">
    <name type="scientific">Colletotrichum sidae</name>
    <dbReference type="NCBI Taxonomy" id="1347389"/>
    <lineage>
        <taxon>Eukaryota</taxon>
        <taxon>Fungi</taxon>
        <taxon>Dikarya</taxon>
        <taxon>Ascomycota</taxon>
        <taxon>Pezizomycotina</taxon>
        <taxon>Sordariomycetes</taxon>
        <taxon>Hypocreomycetidae</taxon>
        <taxon>Glomerellales</taxon>
        <taxon>Glomerellaceae</taxon>
        <taxon>Colletotrichum</taxon>
        <taxon>Colletotrichum orbiculare species complex</taxon>
    </lineage>
</organism>
<dbReference type="InterPro" id="IPR027417">
    <property type="entry name" value="P-loop_NTPase"/>
</dbReference>
<feature type="transmembrane region" description="Helical" evidence="12">
    <location>
        <begin position="45"/>
        <end position="64"/>
    </location>
</feature>
<dbReference type="PANTHER" id="PTHR24223:SF399">
    <property type="entry name" value="ABC TRANSPORTER ATNG"/>
    <property type="match status" value="1"/>
</dbReference>
<feature type="transmembrane region" description="Helical" evidence="12">
    <location>
        <begin position="328"/>
        <end position="349"/>
    </location>
</feature>
<reference evidence="15 16" key="1">
    <citation type="submission" date="2018-11" db="EMBL/GenBank/DDBJ databases">
        <title>Genome sequence and assembly of Colletotrichum sidae.</title>
        <authorList>
            <person name="Gan P."/>
            <person name="Shirasu K."/>
        </authorList>
    </citation>
    <scope>NUCLEOTIDE SEQUENCE [LARGE SCALE GENOMIC DNA]</scope>
    <source>
        <strain evidence="15 16">CBS 518.97</strain>
    </source>
</reference>
<keyword evidence="4" id="KW-1003">Cell membrane</keyword>
<dbReference type="GO" id="GO:0140359">
    <property type="term" value="F:ABC-type transporter activity"/>
    <property type="evidence" value="ECO:0007669"/>
    <property type="project" value="InterPro"/>
</dbReference>
<dbReference type="Gene3D" id="3.40.50.300">
    <property type="entry name" value="P-loop containing nucleotide triphosphate hydrolases"/>
    <property type="match status" value="2"/>
</dbReference>
<evidence type="ECO:0000256" key="12">
    <source>
        <dbReference type="SAM" id="Phobius"/>
    </source>
</evidence>
<dbReference type="SUPFAM" id="SSF52540">
    <property type="entry name" value="P-loop containing nucleoside triphosphate hydrolases"/>
    <property type="match status" value="2"/>
</dbReference>
<dbReference type="InterPro" id="IPR056227">
    <property type="entry name" value="TMD0_ABC"/>
</dbReference>
<dbReference type="Pfam" id="PF00664">
    <property type="entry name" value="ABC_membrane"/>
    <property type="match status" value="2"/>
</dbReference>
<keyword evidence="7" id="KW-0067">ATP-binding</keyword>
<feature type="transmembrane region" description="Helical" evidence="12">
    <location>
        <begin position="176"/>
        <end position="195"/>
    </location>
</feature>
<dbReference type="PROSITE" id="PS00211">
    <property type="entry name" value="ABC_TRANSPORTER_1"/>
    <property type="match status" value="1"/>
</dbReference>
<feature type="transmembrane region" description="Helical" evidence="12">
    <location>
        <begin position="1064"/>
        <end position="1083"/>
    </location>
</feature>
<protein>
    <submittedName>
        <fullName evidence="15">ABC transporter atnG</fullName>
    </submittedName>
</protein>
<evidence type="ECO:0000256" key="6">
    <source>
        <dbReference type="ARBA" id="ARBA00022741"/>
    </source>
</evidence>
<keyword evidence="5 12" id="KW-0812">Transmembrane</keyword>
<dbReference type="EMBL" id="QAPF01000236">
    <property type="protein sequence ID" value="TEA12760.1"/>
    <property type="molecule type" value="Genomic_DNA"/>
</dbReference>
<dbReference type="Proteomes" id="UP000295604">
    <property type="component" value="Unassembled WGS sequence"/>
</dbReference>
<evidence type="ECO:0000256" key="5">
    <source>
        <dbReference type="ARBA" id="ARBA00022692"/>
    </source>
</evidence>
<evidence type="ECO:0000256" key="7">
    <source>
        <dbReference type="ARBA" id="ARBA00022840"/>
    </source>
</evidence>
<dbReference type="InterPro" id="IPR017871">
    <property type="entry name" value="ABC_transporter-like_CS"/>
</dbReference>
<keyword evidence="8 12" id="KW-1133">Transmembrane helix</keyword>
<dbReference type="InterPro" id="IPR044726">
    <property type="entry name" value="ABCC_6TM_D2"/>
</dbReference>
<dbReference type="Pfam" id="PF24357">
    <property type="entry name" value="TMD0_ABC"/>
    <property type="match status" value="1"/>
</dbReference>
<evidence type="ECO:0000256" key="1">
    <source>
        <dbReference type="ARBA" id="ARBA00004651"/>
    </source>
</evidence>
<keyword evidence="3" id="KW-0813">Transport</keyword>
<dbReference type="PANTHER" id="PTHR24223">
    <property type="entry name" value="ATP-BINDING CASSETTE SUB-FAMILY C"/>
    <property type="match status" value="1"/>
</dbReference>
<feature type="domain" description="ABC transporter" evidence="13">
    <location>
        <begin position="603"/>
        <end position="833"/>
    </location>
</feature>
<dbReference type="Pfam" id="PF00005">
    <property type="entry name" value="ABC_tran"/>
    <property type="match status" value="2"/>
</dbReference>
<gene>
    <name evidence="15" type="primary">atnG-3</name>
    <name evidence="15" type="ORF">C8034_v005737</name>
</gene>
<proteinExistence type="inferred from homology"/>
<accession>A0A4R8T625</accession>
<dbReference type="PROSITE" id="PS50929">
    <property type="entry name" value="ABC_TM1F"/>
    <property type="match status" value="2"/>
</dbReference>
<feature type="region of interest" description="Disordered" evidence="11">
    <location>
        <begin position="831"/>
        <end position="872"/>
    </location>
</feature>
<feature type="domain" description="ABC transporter" evidence="13">
    <location>
        <begin position="1209"/>
        <end position="1459"/>
    </location>
</feature>
<keyword evidence="6" id="KW-0547">Nucleotide-binding</keyword>
<feature type="transmembrane region" description="Helical" evidence="12">
    <location>
        <begin position="84"/>
        <end position="102"/>
    </location>
</feature>
<feature type="transmembrane region" description="Helical" evidence="12">
    <location>
        <begin position="878"/>
        <end position="899"/>
    </location>
</feature>
<dbReference type="Gene3D" id="1.20.1560.10">
    <property type="entry name" value="ABC transporter type 1, transmembrane domain"/>
    <property type="match status" value="2"/>
</dbReference>
<keyword evidence="10" id="KW-0325">Glycoprotein</keyword>
<evidence type="ECO:0000256" key="10">
    <source>
        <dbReference type="ARBA" id="ARBA00023180"/>
    </source>
</evidence>
<sequence>MGIFGIGETPFGVAACPDGSLNGIALAPHAGCFRPVDFSMSFEQVFLSLLPCAVAFVFGLLRAWQLSDKPVVARGSALLAVKLIFWTLLAGVQVAILAWHLIHGRQPVGSKGRLACASDALALLTSVLFILVSRLEQLRSRAPSSLLQTFLLLTFLADAVRVRTEWLVTLQIGRGHVAVVLLGVQLCLKFVLLIVESLAKPGYITLPAGQATREEVSGIFGKSLMLWINPLLRLGYRRNLTLDDVEPVDDGISGERGLARLKESWGTVNQAKKHPLTVAVLKAFWPELLIIHIPRLAMVGFSLSQALLVRTTITYIQNHYTRPPADGYALIGAFALVYVGNAVSSLWSAQLVKRLLTLIRGSLIAIVYDTMLSLRAETGNSQTAVALMGTEVERITVAAQWCVAIVPNILQTAFALWILSSQLGAVSIAPIIVAVSSVLVSIKVGQMVPPRQRRWMQAIQKRVGITTDIIGAIRGVKMSGLSDVVQDQIQRLRISELDESKKFRRVQIGNVLVGQFPSIMTPSITLAVYAIAQKLSDGEPLNVVQAFTSLGLLSILIQPVSELVTIPNNLGSSVGCLDRIQEFLLKEQRVDYRQHRKDSEAVIRVSRGSFGWNPNTPTLHNLDLALTPSTLTIVVGPVGSGKSTLLKSLVGETYCISGVVEHSTSDVAYCDQDPWILNQSIKKNIIGGAESDQDLYRSVIKACQLEEDLRSLPQGDETAVGSSGGALSGGQKHRIALARAVYSGKQLIIMDDNLRGLDSNTASRCFAALFGPRGLLRDEKKSVLFATHNGKAVAQWLPFADQIIALDDGKIAEAGTYEQLSKTRGYVSTLRVTQQSQHDEPSESAPEDIKHDSKKRDDMPKPKGEASKSRGGSNTSALLYYIKSMGVSSFFLFLAMVLFQMGCRTMQRLWVKFWVADGSGGRDNLGMWVGVYLLWGVLTELSVFLETFYFLVVVVPHSAKGLHFGVLKAALAAPMSFFVKTDTGVIINRFSQDMNLVDLPLPLAFMLTFDYMTLAVSELVLTTIATGYLALAIPFLVVALYIIQHIYLQTSRQIRLLELESKSPIFSHFIASFAGLVTIRALSRTPAARAANLTHLDRSQRAFYTLHSLQNWLLLVLNLAVAGLAVLLVTLAVTSRSTTIDAGLLGVALLSVMGSGQLLTMLLTYWASLETSLGAVARIREFEGTAPSERGGAAGKRVVPESWPAEGRISFRDVSVTYDEEPYTPEPDENGEIDEGGVEDGRKWVLDRFGVTFEPGRKYAICGRTGSGKSTILALLARLYDCAGGIVIDGVYADDVPVERLRRAVVAVPQDALFLPGTVRRNLDPWEARDDEELWTALGKTGLKGLVEDKGGLEVELDADWLSAGQKQLFCLARAMLRKGKILLLDEATSSLDQATEEVVMELIRTEFKNWTVVVVAHRLRAILDFDKVVTLQNGAADEFWNPRELLEEDGVFASLWKLQEGSEESVDRGLGG</sequence>
<evidence type="ECO:0000256" key="2">
    <source>
        <dbReference type="ARBA" id="ARBA00009726"/>
    </source>
</evidence>
<dbReference type="SUPFAM" id="SSF90123">
    <property type="entry name" value="ABC transporter transmembrane region"/>
    <property type="match status" value="2"/>
</dbReference>